<feature type="region of interest" description="Disordered" evidence="1">
    <location>
        <begin position="154"/>
        <end position="240"/>
    </location>
</feature>
<evidence type="ECO:0000256" key="1">
    <source>
        <dbReference type="SAM" id="MobiDB-lite"/>
    </source>
</evidence>
<protein>
    <submittedName>
        <fullName evidence="2">Uncharacterized protein</fullName>
    </submittedName>
</protein>
<gene>
    <name evidence="2" type="ORF">M378DRAFT_19227</name>
</gene>
<evidence type="ECO:0000313" key="2">
    <source>
        <dbReference type="EMBL" id="KIL54073.1"/>
    </source>
</evidence>
<dbReference type="InParanoid" id="A0A0C2WDH1"/>
<dbReference type="EMBL" id="KN818964">
    <property type="protein sequence ID" value="KIL54073.1"/>
    <property type="molecule type" value="Genomic_DNA"/>
</dbReference>
<dbReference type="Proteomes" id="UP000054549">
    <property type="component" value="Unassembled WGS sequence"/>
</dbReference>
<evidence type="ECO:0000313" key="3">
    <source>
        <dbReference type="Proteomes" id="UP000054549"/>
    </source>
</evidence>
<feature type="non-terminal residue" evidence="2">
    <location>
        <position position="1"/>
    </location>
</feature>
<feature type="compositionally biased region" description="Polar residues" evidence="1">
    <location>
        <begin position="170"/>
        <end position="183"/>
    </location>
</feature>
<organism evidence="2 3">
    <name type="scientific">Amanita muscaria (strain Koide BX008)</name>
    <dbReference type="NCBI Taxonomy" id="946122"/>
    <lineage>
        <taxon>Eukaryota</taxon>
        <taxon>Fungi</taxon>
        <taxon>Dikarya</taxon>
        <taxon>Basidiomycota</taxon>
        <taxon>Agaricomycotina</taxon>
        <taxon>Agaricomycetes</taxon>
        <taxon>Agaricomycetidae</taxon>
        <taxon>Agaricales</taxon>
        <taxon>Pluteineae</taxon>
        <taxon>Amanitaceae</taxon>
        <taxon>Amanita</taxon>
    </lineage>
</organism>
<keyword evidence="3" id="KW-1185">Reference proteome</keyword>
<reference evidence="2 3" key="1">
    <citation type="submission" date="2014-04" db="EMBL/GenBank/DDBJ databases">
        <title>Evolutionary Origins and Diversification of the Mycorrhizal Mutualists.</title>
        <authorList>
            <consortium name="DOE Joint Genome Institute"/>
            <consortium name="Mycorrhizal Genomics Consortium"/>
            <person name="Kohler A."/>
            <person name="Kuo A."/>
            <person name="Nagy L.G."/>
            <person name="Floudas D."/>
            <person name="Copeland A."/>
            <person name="Barry K.W."/>
            <person name="Cichocki N."/>
            <person name="Veneault-Fourrey C."/>
            <person name="LaButti K."/>
            <person name="Lindquist E.A."/>
            <person name="Lipzen A."/>
            <person name="Lundell T."/>
            <person name="Morin E."/>
            <person name="Murat C."/>
            <person name="Riley R."/>
            <person name="Ohm R."/>
            <person name="Sun H."/>
            <person name="Tunlid A."/>
            <person name="Henrissat B."/>
            <person name="Grigoriev I.V."/>
            <person name="Hibbett D.S."/>
            <person name="Martin F."/>
        </authorList>
    </citation>
    <scope>NUCLEOTIDE SEQUENCE [LARGE SCALE GENOMIC DNA]</scope>
    <source>
        <strain evidence="2 3">Koide BX008</strain>
    </source>
</reference>
<sequence length="291" mass="32359">KQPAVQLGKEFHDSADGQDAIKHLNTEFSKVQETTYQNQLTAKKAELLQVSGSISHDAVLKRLTVTWNSAGHALRELRVVPRYWVEHFEPPPAVEGQPQLPAPPPVERVSFEAAPSWNIECASIKRDMLMWCNQVRQLAIAKHGLAAKRVEKKRKLKDTADAMVVDKPSGSGSNIQKTIQNEVNRAVKRLKIDNTKPGSSKPLPKGAAFKKDKKKSAPKSSKPPTPDTKGKGKEKKKKVAVDFETFKRLRAEAQEAKEVEEEQGRQYQRSLKAGLRRATKIMATFPGSQGS</sequence>
<proteinExistence type="predicted"/>
<name>A0A0C2WDH1_AMAMK</name>
<dbReference type="AlphaFoldDB" id="A0A0C2WDH1"/>
<dbReference type="HOGENOM" id="CLU_958278_0_0_1"/>
<accession>A0A0C2WDH1</accession>